<evidence type="ECO:0000313" key="2">
    <source>
        <dbReference type="Proteomes" id="UP000186922"/>
    </source>
</evidence>
<sequence length="253" mass="29957">MLEFWFFEVYVKDPQIKMSSLNLICKKRALVAYFAIIQGTLENPIHYKTIGKLIREEETKEVGWAKHARRLPPPNLSLVRTKYNIRKVKKAVLKKNRTLSARKLRCSLDTVSKIIHQDLGLDVRKKKKVHHLNEAQKKQRYERGEIFIEYIRRNKVKKISTMDETWITLDDSKSEGEYYYTDEFLEVPDDWRKKPMKHWPKKIMLAIVISWNGMSKPYVVDGDAKVTTQYSIDNVLSPMVENDVPRLHPKNRQ</sequence>
<dbReference type="OrthoDB" id="10006939at2759"/>
<keyword evidence="2" id="KW-1185">Reference proteome</keyword>
<name>A0A1D1VMR3_RAMVA</name>
<organism evidence="1 2">
    <name type="scientific">Ramazzottius varieornatus</name>
    <name type="common">Water bear</name>
    <name type="synonym">Tardigrade</name>
    <dbReference type="NCBI Taxonomy" id="947166"/>
    <lineage>
        <taxon>Eukaryota</taxon>
        <taxon>Metazoa</taxon>
        <taxon>Ecdysozoa</taxon>
        <taxon>Tardigrada</taxon>
        <taxon>Eutardigrada</taxon>
        <taxon>Parachela</taxon>
        <taxon>Hypsibioidea</taxon>
        <taxon>Ramazzottiidae</taxon>
        <taxon>Ramazzottius</taxon>
    </lineage>
</organism>
<gene>
    <name evidence="1" type="primary">RvY_13392-1</name>
    <name evidence="1" type="synonym">RvY_13392.1</name>
    <name evidence="1" type="ORF">RvY_13392</name>
</gene>
<dbReference type="InterPro" id="IPR036397">
    <property type="entry name" value="RNaseH_sf"/>
</dbReference>
<accession>A0A1D1VMR3</accession>
<reference evidence="1 2" key="1">
    <citation type="journal article" date="2016" name="Nat. Commun.">
        <title>Extremotolerant tardigrade genome and improved radiotolerance of human cultured cells by tardigrade-unique protein.</title>
        <authorList>
            <person name="Hashimoto T."/>
            <person name="Horikawa D.D."/>
            <person name="Saito Y."/>
            <person name="Kuwahara H."/>
            <person name="Kozuka-Hata H."/>
            <person name="Shin-I T."/>
            <person name="Minakuchi Y."/>
            <person name="Ohishi K."/>
            <person name="Motoyama A."/>
            <person name="Aizu T."/>
            <person name="Enomoto A."/>
            <person name="Kondo K."/>
            <person name="Tanaka S."/>
            <person name="Hara Y."/>
            <person name="Koshikawa S."/>
            <person name="Sagara H."/>
            <person name="Miura T."/>
            <person name="Yokobori S."/>
            <person name="Miyagawa K."/>
            <person name="Suzuki Y."/>
            <person name="Kubo T."/>
            <person name="Oyama M."/>
            <person name="Kohara Y."/>
            <person name="Fujiyama A."/>
            <person name="Arakawa K."/>
            <person name="Katayama T."/>
            <person name="Toyoda A."/>
            <person name="Kunieda T."/>
        </authorList>
    </citation>
    <scope>NUCLEOTIDE SEQUENCE [LARGE SCALE GENOMIC DNA]</scope>
    <source>
        <strain evidence="1 2">YOKOZUNA-1</strain>
    </source>
</reference>
<comment type="caution">
    <text evidence="1">The sequence shown here is derived from an EMBL/GenBank/DDBJ whole genome shotgun (WGS) entry which is preliminary data.</text>
</comment>
<dbReference type="EMBL" id="BDGG01000008">
    <property type="protein sequence ID" value="GAV02885.1"/>
    <property type="molecule type" value="Genomic_DNA"/>
</dbReference>
<evidence type="ECO:0008006" key="3">
    <source>
        <dbReference type="Google" id="ProtNLM"/>
    </source>
</evidence>
<dbReference type="Gene3D" id="3.30.420.10">
    <property type="entry name" value="Ribonuclease H-like superfamily/Ribonuclease H"/>
    <property type="match status" value="1"/>
</dbReference>
<evidence type="ECO:0000313" key="1">
    <source>
        <dbReference type="EMBL" id="GAV02885.1"/>
    </source>
</evidence>
<proteinExistence type="predicted"/>
<dbReference type="GO" id="GO:0003676">
    <property type="term" value="F:nucleic acid binding"/>
    <property type="evidence" value="ECO:0007669"/>
    <property type="project" value="InterPro"/>
</dbReference>
<dbReference type="AlphaFoldDB" id="A0A1D1VMR3"/>
<dbReference type="Proteomes" id="UP000186922">
    <property type="component" value="Unassembled WGS sequence"/>
</dbReference>
<protein>
    <recommendedName>
        <fullName evidence="3">Transposase Tc1-like domain-containing protein</fullName>
    </recommendedName>
</protein>